<comment type="caution">
    <text evidence="1">The sequence shown here is derived from an EMBL/GenBank/DDBJ whole genome shotgun (WGS) entry which is preliminary data.</text>
</comment>
<gene>
    <name evidence="1" type="ORF">HGRIS_013254</name>
</gene>
<dbReference type="PANTHER" id="PTHR43272:SF11">
    <property type="entry name" value="AMP-DEPENDENT SYNTHETASE_LIGASE DOMAIN-CONTAINING PROTEIN"/>
    <property type="match status" value="1"/>
</dbReference>
<organism evidence="1 2">
    <name type="scientific">Hohenbuehelia grisea</name>
    <dbReference type="NCBI Taxonomy" id="104357"/>
    <lineage>
        <taxon>Eukaryota</taxon>
        <taxon>Fungi</taxon>
        <taxon>Dikarya</taxon>
        <taxon>Basidiomycota</taxon>
        <taxon>Agaricomycotina</taxon>
        <taxon>Agaricomycetes</taxon>
        <taxon>Agaricomycetidae</taxon>
        <taxon>Agaricales</taxon>
        <taxon>Pleurotineae</taxon>
        <taxon>Pleurotaceae</taxon>
        <taxon>Hohenbuehelia</taxon>
    </lineage>
</organism>
<protein>
    <recommendedName>
        <fullName evidence="3">AMP-dependent synthetase/ligase domain-containing protein</fullName>
    </recommendedName>
</protein>
<proteinExistence type="predicted"/>
<evidence type="ECO:0000313" key="1">
    <source>
        <dbReference type="EMBL" id="KAL0947122.1"/>
    </source>
</evidence>
<dbReference type="InterPro" id="IPR042099">
    <property type="entry name" value="ANL_N_sf"/>
</dbReference>
<dbReference type="Proteomes" id="UP001556367">
    <property type="component" value="Unassembled WGS sequence"/>
</dbReference>
<name>A0ABR3IUZ0_9AGAR</name>
<sequence>MAFNISDYLVTDDLTILLGLIGATVFLLRNLYKPQPLVHPILLGRQSDVARVRNSAESAVYRNYGTGLMGRFPIRPSKEVHLISDFVKPDSDAPRTLWSTKTTNPRLSERVAAFGTGLVRLAGLQPQESTVLLALNDGLEFLISDLALAAHSIRSYTLSSPALLSPVLEAFPPSAIITHAEFLPHILELIYDSDEPQQHTIIVVGEPSPKTLASVASQVRLITWSDIERDGTRVDKIYTAPPKPSDVFTVSFFENKSTGLQGAELTHENFTAGTAAIRALLPLANAISPLDTIVSGHSLSTAYGRAIAYTALYEGTSFATLTSTKMFVEQSARANDVRDILSANAQPIPPPTILFAKPGHLDALTTAIMQQAERSRILFPIAWRHKTAALAEGFLTKDSLWDRLLFDGARANIINEAAGTLRGVVISGGPEPLRAAALPRARVALSVPIVNVLSHALVAGPVLASHALDLQTFPAPGGAVAHVGPPTVNVEAKLVGVDDAVVEAGGNPEGVLLVRGPPVGTLFGAGKEVQVDEGWAGTGERARVQTNGAFTILSD</sequence>
<dbReference type="Gene3D" id="3.40.50.12780">
    <property type="entry name" value="N-terminal domain of ligase-like"/>
    <property type="match status" value="1"/>
</dbReference>
<evidence type="ECO:0008006" key="3">
    <source>
        <dbReference type="Google" id="ProtNLM"/>
    </source>
</evidence>
<dbReference type="PANTHER" id="PTHR43272">
    <property type="entry name" value="LONG-CHAIN-FATTY-ACID--COA LIGASE"/>
    <property type="match status" value="1"/>
</dbReference>
<evidence type="ECO:0000313" key="2">
    <source>
        <dbReference type="Proteomes" id="UP001556367"/>
    </source>
</evidence>
<dbReference type="EMBL" id="JASNQZ010000015">
    <property type="protein sequence ID" value="KAL0947122.1"/>
    <property type="molecule type" value="Genomic_DNA"/>
</dbReference>
<reference evidence="2" key="1">
    <citation type="submission" date="2024-06" db="EMBL/GenBank/DDBJ databases">
        <title>Multi-omics analyses provide insights into the biosynthesis of the anticancer antibiotic pleurotin in Hohenbuehelia grisea.</title>
        <authorList>
            <person name="Weaver J.A."/>
            <person name="Alberti F."/>
        </authorList>
    </citation>
    <scope>NUCLEOTIDE SEQUENCE [LARGE SCALE GENOMIC DNA]</scope>
    <source>
        <strain evidence="2">T-177</strain>
    </source>
</reference>
<keyword evidence="2" id="KW-1185">Reference proteome</keyword>
<dbReference type="SUPFAM" id="SSF56801">
    <property type="entry name" value="Acetyl-CoA synthetase-like"/>
    <property type="match status" value="1"/>
</dbReference>
<accession>A0ABR3IUZ0</accession>